<proteinExistence type="predicted"/>
<protein>
    <submittedName>
        <fullName evidence="2">Uncharacterized protein</fullName>
    </submittedName>
</protein>
<gene>
    <name evidence="2" type="ORF">EGYM00163_LOCUS11085</name>
</gene>
<dbReference type="EMBL" id="HBJA01033060">
    <property type="protein sequence ID" value="CAE0799964.1"/>
    <property type="molecule type" value="Transcribed_RNA"/>
</dbReference>
<evidence type="ECO:0000256" key="1">
    <source>
        <dbReference type="SAM" id="MobiDB-lite"/>
    </source>
</evidence>
<name>A0A7S4FKE7_9EUGL</name>
<feature type="compositionally biased region" description="Basic and acidic residues" evidence="1">
    <location>
        <begin position="78"/>
        <end position="92"/>
    </location>
</feature>
<dbReference type="AlphaFoldDB" id="A0A7S4FKE7"/>
<sequence>MVNLRSGPGGVKGARVLMTKNLKLPRKRPGAPKCVRRFTKLITEFACEEGTREAYSEVEALIWNALFKCDERGKRYFKEEDMTMREKENAKRNKEKNKAKKKAAKERRATRKKSGKQKRRGDDSSDLEDNSTSSASSLT</sequence>
<reference evidence="2" key="1">
    <citation type="submission" date="2021-01" db="EMBL/GenBank/DDBJ databases">
        <authorList>
            <person name="Corre E."/>
            <person name="Pelletier E."/>
            <person name="Niang G."/>
            <person name="Scheremetjew M."/>
            <person name="Finn R."/>
            <person name="Kale V."/>
            <person name="Holt S."/>
            <person name="Cochrane G."/>
            <person name="Meng A."/>
            <person name="Brown T."/>
            <person name="Cohen L."/>
        </authorList>
    </citation>
    <scope>NUCLEOTIDE SEQUENCE</scope>
    <source>
        <strain evidence="2">CCMP1594</strain>
    </source>
</reference>
<feature type="compositionally biased region" description="Polar residues" evidence="1">
    <location>
        <begin position="130"/>
        <end position="139"/>
    </location>
</feature>
<feature type="compositionally biased region" description="Basic residues" evidence="1">
    <location>
        <begin position="93"/>
        <end position="119"/>
    </location>
</feature>
<organism evidence="2">
    <name type="scientific">Eutreptiella gymnastica</name>
    <dbReference type="NCBI Taxonomy" id="73025"/>
    <lineage>
        <taxon>Eukaryota</taxon>
        <taxon>Discoba</taxon>
        <taxon>Euglenozoa</taxon>
        <taxon>Euglenida</taxon>
        <taxon>Spirocuta</taxon>
        <taxon>Euglenophyceae</taxon>
        <taxon>Eutreptiales</taxon>
        <taxon>Eutreptiaceae</taxon>
        <taxon>Eutreptiella</taxon>
    </lineage>
</organism>
<accession>A0A7S4FKE7</accession>
<feature type="region of interest" description="Disordered" evidence="1">
    <location>
        <begin position="78"/>
        <end position="139"/>
    </location>
</feature>
<evidence type="ECO:0000313" key="2">
    <source>
        <dbReference type="EMBL" id="CAE0799964.1"/>
    </source>
</evidence>